<protein>
    <submittedName>
        <fullName evidence="1">Uncharacterized protein</fullName>
    </submittedName>
</protein>
<dbReference type="AlphaFoldDB" id="A0A9W8I2F0"/>
<comment type="caution">
    <text evidence="1">The sequence shown here is derived from an EMBL/GenBank/DDBJ whole genome shotgun (WGS) entry which is preliminary data.</text>
</comment>
<proteinExistence type="predicted"/>
<dbReference type="Proteomes" id="UP001139887">
    <property type="component" value="Unassembled WGS sequence"/>
</dbReference>
<sequence>MFRLSFKFTQRALPASKRYITQVPRVSSMGNASAMEHGEVETYAGDIVFNEDIAIERFHEKAIANDSMRAAANFDAHRVVPAASSNYQNINI</sequence>
<dbReference type="OrthoDB" id="5526785at2759"/>
<accession>A0A9W8I2F0</accession>
<evidence type="ECO:0000313" key="1">
    <source>
        <dbReference type="EMBL" id="KAJ2841608.1"/>
    </source>
</evidence>
<name>A0A9W8I2F0_9FUNG</name>
<dbReference type="EMBL" id="JANBUW010002113">
    <property type="protein sequence ID" value="KAJ2841608.1"/>
    <property type="molecule type" value="Genomic_DNA"/>
</dbReference>
<organism evidence="1 2">
    <name type="scientific">Coemansia brasiliensis</name>
    <dbReference type="NCBI Taxonomy" id="2650707"/>
    <lineage>
        <taxon>Eukaryota</taxon>
        <taxon>Fungi</taxon>
        <taxon>Fungi incertae sedis</taxon>
        <taxon>Zoopagomycota</taxon>
        <taxon>Kickxellomycotina</taxon>
        <taxon>Kickxellomycetes</taxon>
        <taxon>Kickxellales</taxon>
        <taxon>Kickxellaceae</taxon>
        <taxon>Coemansia</taxon>
    </lineage>
</organism>
<keyword evidence="2" id="KW-1185">Reference proteome</keyword>
<evidence type="ECO:0000313" key="2">
    <source>
        <dbReference type="Proteomes" id="UP001139887"/>
    </source>
</evidence>
<reference evidence="1" key="1">
    <citation type="submission" date="2022-07" db="EMBL/GenBank/DDBJ databases">
        <title>Phylogenomic reconstructions and comparative analyses of Kickxellomycotina fungi.</title>
        <authorList>
            <person name="Reynolds N.K."/>
            <person name="Stajich J.E."/>
            <person name="Barry K."/>
            <person name="Grigoriev I.V."/>
            <person name="Crous P."/>
            <person name="Smith M.E."/>
        </authorList>
    </citation>
    <scope>NUCLEOTIDE SEQUENCE</scope>
    <source>
        <strain evidence="1">NRRL 1566</strain>
    </source>
</reference>
<gene>
    <name evidence="1" type="ORF">IWW36_006205</name>
</gene>
<feature type="non-terminal residue" evidence="1">
    <location>
        <position position="92"/>
    </location>
</feature>